<evidence type="ECO:0000313" key="1">
    <source>
        <dbReference type="EMBL" id="RGP89827.1"/>
    </source>
</evidence>
<dbReference type="AlphaFoldDB" id="A0A395TZ00"/>
<reference evidence="1 2" key="1">
    <citation type="journal article" date="2017" name="Emerg. Infect. Dis.">
        <title>Carbapenemase VCC-1-Producing Vibrio cholerae in Coastal Waters of Germany.</title>
        <authorList>
            <person name="Hammerl J.A."/>
            <person name="Jackel C."/>
            <person name="Bortolaia V."/>
            <person name="Schwartz K."/>
            <person name="Bier N."/>
            <person name="Hendriksen R.S."/>
            <person name="Guerra B."/>
            <person name="Strauch E."/>
        </authorList>
    </citation>
    <scope>NUCLEOTIDE SEQUENCE [LARGE SCALE GENOMIC DNA]</scope>
    <source>
        <strain evidence="1 2">VN-2825</strain>
    </source>
</reference>
<name>A0A395TZ00_VIBCL</name>
<dbReference type="Proteomes" id="UP000266701">
    <property type="component" value="Unassembled WGS sequence"/>
</dbReference>
<gene>
    <name evidence="1" type="ORF">BC353_09700</name>
</gene>
<dbReference type="EMBL" id="MCBA01000067">
    <property type="protein sequence ID" value="RGP89827.1"/>
    <property type="molecule type" value="Genomic_DNA"/>
</dbReference>
<comment type="caution">
    <text evidence="1">The sequence shown here is derived from an EMBL/GenBank/DDBJ whole genome shotgun (WGS) entry which is preliminary data.</text>
</comment>
<evidence type="ECO:0000313" key="2">
    <source>
        <dbReference type="Proteomes" id="UP000266701"/>
    </source>
</evidence>
<organism evidence="1 2">
    <name type="scientific">Vibrio cholerae</name>
    <dbReference type="NCBI Taxonomy" id="666"/>
    <lineage>
        <taxon>Bacteria</taxon>
        <taxon>Pseudomonadati</taxon>
        <taxon>Pseudomonadota</taxon>
        <taxon>Gammaproteobacteria</taxon>
        <taxon>Vibrionales</taxon>
        <taxon>Vibrionaceae</taxon>
        <taxon>Vibrio</taxon>
    </lineage>
</organism>
<dbReference type="RefSeq" id="WP_114729220.1">
    <property type="nucleotide sequence ID" value="NZ_JACTGM010000015.1"/>
</dbReference>
<accession>A0A395TZ00</accession>
<sequence length="110" mass="12645">MAKTQIVHSSQATTLLVKGDKNNPEPIHQIIIFPGGQIELTRCSDNEQYWVHIHLNEDTKITDSRQAYDYDTYIKRQENGLKPIHQIDDAEHITQLALKVKGTYQTTETL</sequence>
<proteinExistence type="predicted"/>
<protein>
    <submittedName>
        <fullName evidence="1">Uncharacterized protein</fullName>
    </submittedName>
</protein>